<evidence type="ECO:0000256" key="3">
    <source>
        <dbReference type="ARBA" id="ARBA00023163"/>
    </source>
</evidence>
<name>A0A6J6SWV1_9ZZZZ</name>
<dbReference type="InterPro" id="IPR036271">
    <property type="entry name" value="Tet_transcr_reg_TetR-rel_C_sf"/>
</dbReference>
<dbReference type="PANTHER" id="PTHR30055:SF234">
    <property type="entry name" value="HTH-TYPE TRANSCRIPTIONAL REGULATOR BETI"/>
    <property type="match status" value="1"/>
</dbReference>
<protein>
    <submittedName>
        <fullName evidence="5">Unannotated protein</fullName>
    </submittedName>
</protein>
<evidence type="ECO:0000256" key="2">
    <source>
        <dbReference type="ARBA" id="ARBA00023125"/>
    </source>
</evidence>
<dbReference type="Pfam" id="PF00440">
    <property type="entry name" value="TetR_N"/>
    <property type="match status" value="1"/>
</dbReference>
<dbReference type="PROSITE" id="PS50977">
    <property type="entry name" value="HTH_TETR_2"/>
    <property type="match status" value="1"/>
</dbReference>
<dbReference type="InterPro" id="IPR050109">
    <property type="entry name" value="HTH-type_TetR-like_transc_reg"/>
</dbReference>
<proteinExistence type="predicted"/>
<dbReference type="InterPro" id="IPR001647">
    <property type="entry name" value="HTH_TetR"/>
</dbReference>
<evidence type="ECO:0000259" key="4">
    <source>
        <dbReference type="PROSITE" id="PS50977"/>
    </source>
</evidence>
<reference evidence="5" key="1">
    <citation type="submission" date="2020-05" db="EMBL/GenBank/DDBJ databases">
        <authorList>
            <person name="Chiriac C."/>
            <person name="Salcher M."/>
            <person name="Ghai R."/>
            <person name="Kavagutti S V."/>
        </authorList>
    </citation>
    <scope>NUCLEOTIDE SEQUENCE</scope>
</reference>
<dbReference type="GO" id="GO:0000976">
    <property type="term" value="F:transcription cis-regulatory region binding"/>
    <property type="evidence" value="ECO:0007669"/>
    <property type="project" value="TreeGrafter"/>
</dbReference>
<dbReference type="PRINTS" id="PR00455">
    <property type="entry name" value="HTHTETR"/>
</dbReference>
<dbReference type="Pfam" id="PF17932">
    <property type="entry name" value="TetR_C_24"/>
    <property type="match status" value="1"/>
</dbReference>
<dbReference type="SUPFAM" id="SSF48498">
    <property type="entry name" value="Tetracyclin repressor-like, C-terminal domain"/>
    <property type="match status" value="1"/>
</dbReference>
<keyword evidence="1" id="KW-0805">Transcription regulation</keyword>
<dbReference type="Gene3D" id="1.10.357.10">
    <property type="entry name" value="Tetracycline Repressor, domain 2"/>
    <property type="match status" value="1"/>
</dbReference>
<keyword evidence="3" id="KW-0804">Transcription</keyword>
<sequence>MTSDTRLSANQNLRGKEAVLSSAISNFYALGFHGTSMRDIAKGSGMTVASIYHHFSSKQEILHEIMITVMSDLMSSTRSALMAADSSPHAQLQALVNSWILFHATRQADAFVASTEIRSLNPSGRKLVVALRDEQEHMFRDVIANGVQDGSFKTIYPTEATRAVLNMGASVASWYDPRGSLSPSDLASRYVELAFGTVRDATQVRKVG</sequence>
<feature type="domain" description="HTH tetR-type" evidence="4">
    <location>
        <begin position="13"/>
        <end position="73"/>
    </location>
</feature>
<dbReference type="InterPro" id="IPR009057">
    <property type="entry name" value="Homeodomain-like_sf"/>
</dbReference>
<dbReference type="SUPFAM" id="SSF46689">
    <property type="entry name" value="Homeodomain-like"/>
    <property type="match status" value="1"/>
</dbReference>
<dbReference type="InterPro" id="IPR041490">
    <property type="entry name" value="KstR2_TetR_C"/>
</dbReference>
<accession>A0A6J6SWV1</accession>
<keyword evidence="2" id="KW-0238">DNA-binding</keyword>
<evidence type="ECO:0000256" key="1">
    <source>
        <dbReference type="ARBA" id="ARBA00023015"/>
    </source>
</evidence>
<dbReference type="EMBL" id="CAEZZA010000019">
    <property type="protein sequence ID" value="CAB4739351.1"/>
    <property type="molecule type" value="Genomic_DNA"/>
</dbReference>
<organism evidence="5">
    <name type="scientific">freshwater metagenome</name>
    <dbReference type="NCBI Taxonomy" id="449393"/>
    <lineage>
        <taxon>unclassified sequences</taxon>
        <taxon>metagenomes</taxon>
        <taxon>ecological metagenomes</taxon>
    </lineage>
</organism>
<dbReference type="AlphaFoldDB" id="A0A6J6SWV1"/>
<gene>
    <name evidence="5" type="ORF">UFOPK2809_00244</name>
</gene>
<dbReference type="PANTHER" id="PTHR30055">
    <property type="entry name" value="HTH-TYPE TRANSCRIPTIONAL REGULATOR RUTR"/>
    <property type="match status" value="1"/>
</dbReference>
<evidence type="ECO:0000313" key="5">
    <source>
        <dbReference type="EMBL" id="CAB4739351.1"/>
    </source>
</evidence>
<dbReference type="GO" id="GO:0003700">
    <property type="term" value="F:DNA-binding transcription factor activity"/>
    <property type="evidence" value="ECO:0007669"/>
    <property type="project" value="TreeGrafter"/>
</dbReference>